<evidence type="ECO:0008006" key="4">
    <source>
        <dbReference type="Google" id="ProtNLM"/>
    </source>
</evidence>
<dbReference type="EMBL" id="CABFVA020000070">
    <property type="protein sequence ID" value="VVM06583.1"/>
    <property type="molecule type" value="Genomic_DNA"/>
</dbReference>
<dbReference type="RefSeq" id="WP_142660147.1">
    <property type="nucleotide sequence ID" value="NZ_CABFVA020000070.1"/>
</dbReference>
<keyword evidence="3" id="KW-1185">Reference proteome</keyword>
<dbReference type="Gene3D" id="2.160.20.10">
    <property type="entry name" value="Single-stranded right-handed beta-helix, Pectin lyase-like"/>
    <property type="match status" value="1"/>
</dbReference>
<gene>
    <name evidence="2" type="ORF">MAMT_01295</name>
</gene>
<accession>A0A5E6MFG2</accession>
<dbReference type="Proteomes" id="UP000334923">
    <property type="component" value="Unassembled WGS sequence"/>
</dbReference>
<feature type="chain" id="PRO_5022971149" description="Filamentous haemagglutinin FhaB/tRNA nuclease CdiA-like TPS domain-containing protein" evidence="1">
    <location>
        <begin position="20"/>
        <end position="746"/>
    </location>
</feature>
<evidence type="ECO:0000313" key="3">
    <source>
        <dbReference type="Proteomes" id="UP000334923"/>
    </source>
</evidence>
<dbReference type="AlphaFoldDB" id="A0A5E6MFG2"/>
<name>A0A5E6MFG2_9BACT</name>
<dbReference type="InterPro" id="IPR012334">
    <property type="entry name" value="Pectin_lyas_fold"/>
</dbReference>
<reference evidence="2 3" key="1">
    <citation type="submission" date="2019-09" db="EMBL/GenBank/DDBJ databases">
        <authorList>
            <person name="Cremers G."/>
        </authorList>
    </citation>
    <scope>NUCLEOTIDE SEQUENCE [LARGE SCALE GENOMIC DNA]</scope>
    <source>
        <strain evidence="2">4A</strain>
    </source>
</reference>
<dbReference type="OrthoDB" id="178197at2"/>
<sequence>MKRKTKGCLLTLRAFLATAACAGLAGLGIGSVRATVIGLQQLPGHGSVVGGSASTTGHYGAGGTGHIQVTAPDTVINWGNTGGTIGTNQPGGFNIGGSAHLTITGGHGTSLLNVDVTGNPSQILGMMNTNMPTFIANANGIIVGPSASIVAPAGLGLIAATVNERAFATTGQLPISFAASGPLTVAGDLHAAGGPGKSIILAGSGAVNIAPIPNGAAHYFKPGTNVTVVGGVGGTFSASTGLFTPGDAPGSSTPSATAPTTVTLNLGTSAHPYDLRLSGPNGAAPTVGTMVLANGSIVNNGVLTSSTGNLIPFLQWTGTLTNNGTIINASLESGPQVGRVSFQGNTSAKLAYGGLVNNGAITTQIPALVVDLPGTIINSSGATISNSNVGGSVSLLAGNVALPLFNGVGGAVINHGAVVAYGGVSLVASNPYHVGPNPGGGVFSDGSIQILSSSAHTGAILTVQSATGNAFLGGTVTTPHDPLGLSLAFFQSGRSPTSTFTLGTNVTAQNLVQFTGGSLTGPGTVTTNTLHLLNFTGSVNNVTSPTNYLANGFHVANGTSGNTHIILDMPTTGMGAIGRQVVNLNVAGNATLTSGHTSTFVNGLGSVGILPTEANVGSNLLVQASGNMAVNPSLVGPANYALSTGALHTPGFVFPGGIVLIAGSTLALNTVVDNGYAPTVVAGQGIFFQAPHIVNTAPVITSGNAWVNFSTAPTSAPPILYGVTAAPGGYTIAADPSAYHIRSYMP</sequence>
<keyword evidence="1" id="KW-0732">Signal</keyword>
<evidence type="ECO:0000313" key="2">
    <source>
        <dbReference type="EMBL" id="VVM06583.1"/>
    </source>
</evidence>
<evidence type="ECO:0000256" key="1">
    <source>
        <dbReference type="SAM" id="SignalP"/>
    </source>
</evidence>
<proteinExistence type="predicted"/>
<organism evidence="2 3">
    <name type="scientific">Methylacidimicrobium tartarophylax</name>
    <dbReference type="NCBI Taxonomy" id="1041768"/>
    <lineage>
        <taxon>Bacteria</taxon>
        <taxon>Pseudomonadati</taxon>
        <taxon>Verrucomicrobiota</taxon>
        <taxon>Methylacidimicrobium</taxon>
    </lineage>
</organism>
<feature type="signal peptide" evidence="1">
    <location>
        <begin position="1"/>
        <end position="19"/>
    </location>
</feature>
<protein>
    <recommendedName>
        <fullName evidence="4">Filamentous haemagglutinin FhaB/tRNA nuclease CdiA-like TPS domain-containing protein</fullName>
    </recommendedName>
</protein>